<evidence type="ECO:0000313" key="2">
    <source>
        <dbReference type="Proteomes" id="UP001386955"/>
    </source>
</evidence>
<name>A0AAN9SN84_PSOTE</name>
<proteinExistence type="predicted"/>
<gene>
    <name evidence="1" type="ORF">VNO78_12364</name>
</gene>
<accession>A0AAN9SN84</accession>
<protein>
    <submittedName>
        <fullName evidence="1">Uncharacterized protein</fullName>
    </submittedName>
</protein>
<dbReference type="EMBL" id="JAYMYS010000003">
    <property type="protein sequence ID" value="KAK7401052.1"/>
    <property type="molecule type" value="Genomic_DNA"/>
</dbReference>
<reference evidence="1 2" key="1">
    <citation type="submission" date="2024-01" db="EMBL/GenBank/DDBJ databases">
        <title>The genomes of 5 underutilized Papilionoideae crops provide insights into root nodulation and disease resistanc.</title>
        <authorList>
            <person name="Jiang F."/>
        </authorList>
    </citation>
    <scope>NUCLEOTIDE SEQUENCE [LARGE SCALE GENOMIC DNA]</scope>
    <source>
        <strain evidence="1">DUOXIRENSHENG_FW03</strain>
        <tissue evidence="1">Leaves</tissue>
    </source>
</reference>
<sequence>MTQDHTGPPTIVTIVSAIGLVKRILFVMQAPEFCGGLQAADLTQKTIDSGIGSSKDRGETSDSGTLPIRITLKYDEEQLQKQNLINLCKGWKHCPIGWG</sequence>
<keyword evidence="2" id="KW-1185">Reference proteome</keyword>
<dbReference type="AlphaFoldDB" id="A0AAN9SN84"/>
<comment type="caution">
    <text evidence="1">The sequence shown here is derived from an EMBL/GenBank/DDBJ whole genome shotgun (WGS) entry which is preliminary data.</text>
</comment>
<dbReference type="Proteomes" id="UP001386955">
    <property type="component" value="Unassembled WGS sequence"/>
</dbReference>
<evidence type="ECO:0000313" key="1">
    <source>
        <dbReference type="EMBL" id="KAK7401052.1"/>
    </source>
</evidence>
<organism evidence="1 2">
    <name type="scientific">Psophocarpus tetragonolobus</name>
    <name type="common">Winged bean</name>
    <name type="synonym">Dolichos tetragonolobus</name>
    <dbReference type="NCBI Taxonomy" id="3891"/>
    <lineage>
        <taxon>Eukaryota</taxon>
        <taxon>Viridiplantae</taxon>
        <taxon>Streptophyta</taxon>
        <taxon>Embryophyta</taxon>
        <taxon>Tracheophyta</taxon>
        <taxon>Spermatophyta</taxon>
        <taxon>Magnoliopsida</taxon>
        <taxon>eudicotyledons</taxon>
        <taxon>Gunneridae</taxon>
        <taxon>Pentapetalae</taxon>
        <taxon>rosids</taxon>
        <taxon>fabids</taxon>
        <taxon>Fabales</taxon>
        <taxon>Fabaceae</taxon>
        <taxon>Papilionoideae</taxon>
        <taxon>50 kb inversion clade</taxon>
        <taxon>NPAAA clade</taxon>
        <taxon>indigoferoid/millettioid clade</taxon>
        <taxon>Phaseoleae</taxon>
        <taxon>Psophocarpus</taxon>
    </lineage>
</organism>